<evidence type="ECO:0000256" key="2">
    <source>
        <dbReference type="ARBA" id="ARBA00010388"/>
    </source>
</evidence>
<dbReference type="InterPro" id="IPR039428">
    <property type="entry name" value="NUOK/Mnh_C1-like"/>
</dbReference>
<dbReference type="Proteomes" id="UP000886339">
    <property type="component" value="Unassembled WGS sequence"/>
</dbReference>
<sequence>MNQLPVEYLFFVGAIGLVGIGVAGMLLCRNLFRVLLALVIAEAGANLLLVLTGYRWDAVAPIVLPGMPAGTTMVDPVPQALVLTAIVIGVGIQAFAVAVLIKIYHGYGSLDRRRLAAMLDRDMNELAGVGPGRSPEAPAGKRPFPPPEQQEGRS</sequence>
<evidence type="ECO:0000256" key="3">
    <source>
        <dbReference type="ARBA" id="ARBA00022475"/>
    </source>
</evidence>
<proteinExistence type="inferred from homology"/>
<feature type="transmembrane region" description="Helical" evidence="8">
    <location>
        <begin position="34"/>
        <end position="56"/>
    </location>
</feature>
<dbReference type="PANTHER" id="PTHR34583">
    <property type="entry name" value="ANTIPORTER SUBUNIT MNHC2-RELATED"/>
    <property type="match status" value="1"/>
</dbReference>
<evidence type="ECO:0000256" key="7">
    <source>
        <dbReference type="SAM" id="MobiDB-lite"/>
    </source>
</evidence>
<evidence type="ECO:0000313" key="9">
    <source>
        <dbReference type="EMBL" id="HEC05655.1"/>
    </source>
</evidence>
<dbReference type="AlphaFoldDB" id="A0A831RV26"/>
<comment type="subcellular location">
    <subcellularLocation>
        <location evidence="1">Cell membrane</location>
        <topology evidence="1">Multi-pass membrane protein</topology>
    </subcellularLocation>
</comment>
<keyword evidence="4 8" id="KW-0812">Transmembrane</keyword>
<reference evidence="9" key="1">
    <citation type="journal article" date="2020" name="mSystems">
        <title>Genome- and Community-Level Interaction Insights into Carbon Utilization and Element Cycling Functions of Hydrothermarchaeota in Hydrothermal Sediment.</title>
        <authorList>
            <person name="Zhou Z."/>
            <person name="Liu Y."/>
            <person name="Xu W."/>
            <person name="Pan J."/>
            <person name="Luo Z.H."/>
            <person name="Li M."/>
        </authorList>
    </citation>
    <scope>NUCLEOTIDE SEQUENCE [LARGE SCALE GENOMIC DNA]</scope>
    <source>
        <strain evidence="9">HyVt-458</strain>
    </source>
</reference>
<keyword evidence="3" id="KW-1003">Cell membrane</keyword>
<keyword evidence="5 8" id="KW-1133">Transmembrane helix</keyword>
<dbReference type="GO" id="GO:0005886">
    <property type="term" value="C:plasma membrane"/>
    <property type="evidence" value="ECO:0007669"/>
    <property type="project" value="UniProtKB-SubCell"/>
</dbReference>
<evidence type="ECO:0000256" key="6">
    <source>
        <dbReference type="ARBA" id="ARBA00023136"/>
    </source>
</evidence>
<dbReference type="EMBL" id="DRLF01000091">
    <property type="protein sequence ID" value="HEC05655.1"/>
    <property type="molecule type" value="Genomic_DNA"/>
</dbReference>
<protein>
    <submittedName>
        <fullName evidence="9">Na+/H+ antiporter subunit C</fullName>
    </submittedName>
</protein>
<dbReference type="InterPro" id="IPR050601">
    <property type="entry name" value="CPA3_antiporter_subunitC"/>
</dbReference>
<feature type="transmembrane region" description="Helical" evidence="8">
    <location>
        <begin position="6"/>
        <end position="27"/>
    </location>
</feature>
<keyword evidence="6 8" id="KW-0472">Membrane</keyword>
<feature type="transmembrane region" description="Helical" evidence="8">
    <location>
        <begin position="76"/>
        <end position="104"/>
    </location>
</feature>
<accession>A0A831RV26</accession>
<evidence type="ECO:0000256" key="5">
    <source>
        <dbReference type="ARBA" id="ARBA00022989"/>
    </source>
</evidence>
<evidence type="ECO:0000256" key="1">
    <source>
        <dbReference type="ARBA" id="ARBA00004651"/>
    </source>
</evidence>
<comment type="caution">
    <text evidence="9">The sequence shown here is derived from an EMBL/GenBank/DDBJ whole genome shotgun (WGS) entry which is preliminary data.</text>
</comment>
<organism evidence="9">
    <name type="scientific">Thiolapillus brandeum</name>
    <dbReference type="NCBI Taxonomy" id="1076588"/>
    <lineage>
        <taxon>Bacteria</taxon>
        <taxon>Pseudomonadati</taxon>
        <taxon>Pseudomonadota</taxon>
        <taxon>Gammaproteobacteria</taxon>
        <taxon>Chromatiales</taxon>
        <taxon>Sedimenticolaceae</taxon>
        <taxon>Thiolapillus</taxon>
    </lineage>
</organism>
<name>A0A831RV26_9GAMM</name>
<gene>
    <name evidence="9" type="ORF">ENJ12_02305</name>
</gene>
<feature type="region of interest" description="Disordered" evidence="7">
    <location>
        <begin position="126"/>
        <end position="154"/>
    </location>
</feature>
<evidence type="ECO:0000256" key="4">
    <source>
        <dbReference type="ARBA" id="ARBA00022692"/>
    </source>
</evidence>
<comment type="similarity">
    <text evidence="2">Belongs to the CPA3 antiporters (TC 2.A.63) subunit C family.</text>
</comment>
<dbReference type="Pfam" id="PF00420">
    <property type="entry name" value="Oxidored_q2"/>
    <property type="match status" value="1"/>
</dbReference>
<evidence type="ECO:0000256" key="8">
    <source>
        <dbReference type="SAM" id="Phobius"/>
    </source>
</evidence>
<dbReference type="PANTHER" id="PTHR34583:SF2">
    <property type="entry name" value="ANTIPORTER SUBUNIT MNHC2-RELATED"/>
    <property type="match status" value="1"/>
</dbReference>
<dbReference type="Gene3D" id="1.10.287.3510">
    <property type="match status" value="1"/>
</dbReference>